<comment type="caution">
    <text evidence="2">The sequence shown here is derived from an EMBL/GenBank/DDBJ whole genome shotgun (WGS) entry which is preliminary data.</text>
</comment>
<feature type="domain" description="Thiopeptide-type bacteriocin biosynthesis" evidence="1">
    <location>
        <begin position="64"/>
        <end position="325"/>
    </location>
</feature>
<evidence type="ECO:0000259" key="1">
    <source>
        <dbReference type="Pfam" id="PF14028"/>
    </source>
</evidence>
<dbReference type="RefSeq" id="WP_163056434.1">
    <property type="nucleotide sequence ID" value="NZ_JAAGLI010000377.1"/>
</dbReference>
<reference evidence="2 3" key="1">
    <citation type="submission" date="2020-01" db="EMBL/GenBank/DDBJ databases">
        <title>Insect and environment-associated Actinomycetes.</title>
        <authorList>
            <person name="Currrie C."/>
            <person name="Chevrette M."/>
            <person name="Carlson C."/>
            <person name="Stubbendieck R."/>
            <person name="Wendt-Pienkowski E."/>
        </authorList>
    </citation>
    <scope>NUCLEOTIDE SEQUENCE [LARGE SCALE GENOMIC DNA]</scope>
    <source>
        <strain evidence="2 3">SID10258</strain>
    </source>
</reference>
<dbReference type="InterPro" id="IPR023809">
    <property type="entry name" value="Thiopep_bacteriocin_synth_dom"/>
</dbReference>
<protein>
    <recommendedName>
        <fullName evidence="1">Thiopeptide-type bacteriocin biosynthesis domain-containing protein</fullName>
    </recommendedName>
</protein>
<gene>
    <name evidence="2" type="ORF">G3I70_14905</name>
</gene>
<dbReference type="NCBIfam" id="TIGR03891">
    <property type="entry name" value="thiopep_ocin"/>
    <property type="match status" value="1"/>
</dbReference>
<dbReference type="AlphaFoldDB" id="A0A6L9QE64"/>
<dbReference type="EMBL" id="JAAGLI010000377">
    <property type="protein sequence ID" value="NEA23771.1"/>
    <property type="molecule type" value="Genomic_DNA"/>
</dbReference>
<dbReference type="Pfam" id="PF14028">
    <property type="entry name" value="Lant_dehydr_C"/>
    <property type="match status" value="1"/>
</dbReference>
<proteinExistence type="predicted"/>
<organism evidence="2 3">
    <name type="scientific">Actinomadura bangladeshensis</name>
    <dbReference type="NCBI Taxonomy" id="453573"/>
    <lineage>
        <taxon>Bacteria</taxon>
        <taxon>Bacillati</taxon>
        <taxon>Actinomycetota</taxon>
        <taxon>Actinomycetes</taxon>
        <taxon>Streptosporangiales</taxon>
        <taxon>Thermomonosporaceae</taxon>
        <taxon>Actinomadura</taxon>
    </lineage>
</organism>
<accession>A0A6L9QE64</accession>
<sequence>MPADHLTEAEPSQLASGALDVLAGTDLHVAATSHNLDPADLSDAVQTYMAAGYGALERRTEQRWCQVLVEFPDWKQAESIAAAQLGPRLDELQRHGVIVGWWFLRKHPCWRLRLRSPAAPDHLPTDAHEQTANTLTDLTEAKVIKGWRTSVYEPEYAAFGGSAAIRIVHDLFCADSQGVLNYARHESPNVGRRELSIILLYALLQGAGLDWFENGDVFHRVALLRPPSPNPISPDAADNLTESVRALIHVSTQPTGPLLALNGTAESATIWRDAFRTAGQRLSAAAAAGQLDRGLRAVLTHVVIFHWNRLGLSATAQGILARTAAAAFLSPPDSGSL</sequence>
<evidence type="ECO:0000313" key="3">
    <source>
        <dbReference type="Proteomes" id="UP000475532"/>
    </source>
</evidence>
<evidence type="ECO:0000313" key="2">
    <source>
        <dbReference type="EMBL" id="NEA23771.1"/>
    </source>
</evidence>
<name>A0A6L9QE64_9ACTN</name>
<dbReference type="Proteomes" id="UP000475532">
    <property type="component" value="Unassembled WGS sequence"/>
</dbReference>